<dbReference type="InterPro" id="IPR053218">
    <property type="entry name" value="Pathogen-related_defense"/>
</dbReference>
<feature type="region of interest" description="Disordered" evidence="1">
    <location>
        <begin position="585"/>
        <end position="621"/>
    </location>
</feature>
<dbReference type="AlphaFoldDB" id="A0A067C4T6"/>
<evidence type="ECO:0000313" key="3">
    <source>
        <dbReference type="EMBL" id="KDO25774.1"/>
    </source>
</evidence>
<keyword evidence="4" id="KW-1185">Reference proteome</keyword>
<proteinExistence type="predicted"/>
<protein>
    <recommendedName>
        <fullName evidence="2">PH domain-containing protein</fullName>
    </recommendedName>
</protein>
<organism evidence="3 4">
    <name type="scientific">Saprolegnia parasitica (strain CBS 223.65)</name>
    <dbReference type="NCBI Taxonomy" id="695850"/>
    <lineage>
        <taxon>Eukaryota</taxon>
        <taxon>Sar</taxon>
        <taxon>Stramenopiles</taxon>
        <taxon>Oomycota</taxon>
        <taxon>Saprolegniomycetes</taxon>
        <taxon>Saprolegniales</taxon>
        <taxon>Saprolegniaceae</taxon>
        <taxon>Saprolegnia</taxon>
    </lineage>
</organism>
<feature type="domain" description="PH" evidence="2">
    <location>
        <begin position="41"/>
        <end position="170"/>
    </location>
</feature>
<dbReference type="KEGG" id="spar:SPRG_09070"/>
<feature type="region of interest" description="Disordered" evidence="1">
    <location>
        <begin position="1"/>
        <end position="37"/>
    </location>
</feature>
<dbReference type="PANTHER" id="PTHR31723:SF10">
    <property type="entry name" value="PATHOGEN-RELATED PROTEIN"/>
    <property type="match status" value="1"/>
</dbReference>
<dbReference type="InterPro" id="IPR001849">
    <property type="entry name" value="PH_domain"/>
</dbReference>
<feature type="compositionally biased region" description="Low complexity" evidence="1">
    <location>
        <begin position="19"/>
        <end position="29"/>
    </location>
</feature>
<dbReference type="PANTHER" id="PTHR31723">
    <property type="entry name" value="PATHOGENESIS-RELATED FAMILY PROTEIN"/>
    <property type="match status" value="1"/>
</dbReference>
<dbReference type="OrthoDB" id="65445at2759"/>
<feature type="compositionally biased region" description="Low complexity" evidence="1">
    <location>
        <begin position="192"/>
        <end position="206"/>
    </location>
</feature>
<gene>
    <name evidence="3" type="ORF">SPRG_09070</name>
</gene>
<dbReference type="RefSeq" id="XP_012203578.1">
    <property type="nucleotide sequence ID" value="XM_012348188.1"/>
</dbReference>
<dbReference type="PROSITE" id="PS50003">
    <property type="entry name" value="PH_DOMAIN"/>
    <property type="match status" value="1"/>
</dbReference>
<name>A0A067C4T6_SAPPC</name>
<evidence type="ECO:0000256" key="1">
    <source>
        <dbReference type="SAM" id="MobiDB-lite"/>
    </source>
</evidence>
<dbReference type="Proteomes" id="UP000030745">
    <property type="component" value="Unassembled WGS sequence"/>
</dbReference>
<evidence type="ECO:0000313" key="4">
    <source>
        <dbReference type="Proteomes" id="UP000030745"/>
    </source>
</evidence>
<accession>A0A067C4T6</accession>
<dbReference type="EMBL" id="KK583229">
    <property type="protein sequence ID" value="KDO25774.1"/>
    <property type="molecule type" value="Genomic_DNA"/>
</dbReference>
<feature type="region of interest" description="Disordered" evidence="1">
    <location>
        <begin position="176"/>
        <end position="245"/>
    </location>
</feature>
<dbReference type="OMA" id="APANIYF"/>
<evidence type="ECO:0000259" key="2">
    <source>
        <dbReference type="PROSITE" id="PS50003"/>
    </source>
</evidence>
<feature type="compositionally biased region" description="Polar residues" evidence="1">
    <location>
        <begin position="210"/>
        <end position="239"/>
    </location>
</feature>
<dbReference type="VEuPathDB" id="FungiDB:SPRG_09070"/>
<dbReference type="GeneID" id="24131266"/>
<reference evidence="3 4" key="1">
    <citation type="journal article" date="2013" name="PLoS Genet.">
        <title>Distinctive expansion of potential virulence genes in the genome of the oomycete fish pathogen Saprolegnia parasitica.</title>
        <authorList>
            <person name="Jiang R.H."/>
            <person name="de Bruijn I."/>
            <person name="Haas B.J."/>
            <person name="Belmonte R."/>
            <person name="Lobach L."/>
            <person name="Christie J."/>
            <person name="van den Ackerveken G."/>
            <person name="Bottin A."/>
            <person name="Bulone V."/>
            <person name="Diaz-Moreno S.M."/>
            <person name="Dumas B."/>
            <person name="Fan L."/>
            <person name="Gaulin E."/>
            <person name="Govers F."/>
            <person name="Grenville-Briggs L.J."/>
            <person name="Horner N.R."/>
            <person name="Levin J.Z."/>
            <person name="Mammella M."/>
            <person name="Meijer H.J."/>
            <person name="Morris P."/>
            <person name="Nusbaum C."/>
            <person name="Oome S."/>
            <person name="Phillips A.J."/>
            <person name="van Rooyen D."/>
            <person name="Rzeszutek E."/>
            <person name="Saraiva M."/>
            <person name="Secombes C.J."/>
            <person name="Seidl M.F."/>
            <person name="Snel B."/>
            <person name="Stassen J.H."/>
            <person name="Sykes S."/>
            <person name="Tripathy S."/>
            <person name="van den Berg H."/>
            <person name="Vega-Arreguin J.C."/>
            <person name="Wawra S."/>
            <person name="Young S.K."/>
            <person name="Zeng Q."/>
            <person name="Dieguez-Uribeondo J."/>
            <person name="Russ C."/>
            <person name="Tyler B.M."/>
            <person name="van West P."/>
        </authorList>
    </citation>
    <scope>NUCLEOTIDE SEQUENCE [LARGE SCALE GENOMIC DNA]</scope>
    <source>
        <strain evidence="3 4">CBS 223.65</strain>
    </source>
</reference>
<sequence length="621" mass="68512">MMLSPPRPTTTTMRDSLQRPPGRSPSRPSLCATDAPASRKVVRHHGYLFTKKLLRSLASQYYCLNEHSSKLYVFENYSDFHNWNREGQPRHMTAKRLNGSAIPCGPTRILQIDALDDYDALRPVLSQGYYKLTLSVFKKMNSSKVEKLSLLAESREAYNHWIDAFEDVLSSGEETTHSASAHQMLRRHTTESTYSSLHSDTTSSLLAPTRPSSKSDSFPIQKTNAGSFLGPSSASQYHQRMQPPPLSRRYSEILKPADLRAASQHPESPPRVPLATRGRTQSAQSMRFGATQDGGNFLTNQAALSSNGAFLSTPATSSSTPAPPSSTRNVLLFVSTNGSTVGVSEAKIQQARSDLAALCALPGNYQPERGLDSFMDSRTFWLHGPPDYALTDVAFLRGRTRAHGVTSFAYEIETALRTFSMEVTHKARLSQWTSVATSFWLQVNEHPVVSYHQLPEMRHALFGLVYVPPTPSSPATSPHADVPSSSSGLAEAFPDGFPMEVLEVYTSAPANIYFSWRHWGAFTGSYQGRRGDGSLISITGFGRLAKEVGTGKLQSLHLFCHPEPLLTQLHSRWAPISNVVTSAPHRRMSESLSEAPRRRRPSANSLDLTYDLQGLSNPKSA</sequence>